<evidence type="ECO:0000256" key="7">
    <source>
        <dbReference type="RuleBase" id="RU361270"/>
    </source>
</evidence>
<evidence type="ECO:0000256" key="6">
    <source>
        <dbReference type="ARBA" id="ARBA00022801"/>
    </source>
</evidence>
<evidence type="ECO:0000313" key="9">
    <source>
        <dbReference type="EMBL" id="OBA20925.1"/>
    </source>
</evidence>
<dbReference type="OrthoDB" id="10265230at2759"/>
<dbReference type="GeneID" id="30026990"/>
<dbReference type="Pfam" id="PF00576">
    <property type="entry name" value="Transthyretin"/>
    <property type="match status" value="1"/>
</dbReference>
<evidence type="ECO:0000256" key="3">
    <source>
        <dbReference type="ARBA" id="ARBA00009850"/>
    </source>
</evidence>
<comment type="similarity">
    <text evidence="3 7">Belongs to the transthyretin family. 5-hydroxyisourate hydrolase subfamily.</text>
</comment>
<dbReference type="PANTHER" id="PTHR10395:SF7">
    <property type="entry name" value="5-HYDROXYISOURATE HYDROLASE"/>
    <property type="match status" value="1"/>
</dbReference>
<proteinExistence type="inferred from homology"/>
<keyword evidence="6 7" id="KW-0378">Hydrolase</keyword>
<reference evidence="9 10" key="1">
    <citation type="submission" date="2016-05" db="EMBL/GenBank/DDBJ databases">
        <title>Comparative genomics of biotechnologically important yeasts.</title>
        <authorList>
            <consortium name="DOE Joint Genome Institute"/>
            <person name="Riley R."/>
            <person name="Haridas S."/>
            <person name="Wolfe K.H."/>
            <person name="Lopes M.R."/>
            <person name="Hittinger C.T."/>
            <person name="Goker M."/>
            <person name="Salamov A."/>
            <person name="Wisecaver J."/>
            <person name="Long T.M."/>
            <person name="Aerts A.L."/>
            <person name="Barry K."/>
            <person name="Choi C."/>
            <person name="Clum A."/>
            <person name="Coughlan A.Y."/>
            <person name="Deshpande S."/>
            <person name="Douglass A.P."/>
            <person name="Hanson S.J."/>
            <person name="Klenk H.-P."/>
            <person name="LaButti K."/>
            <person name="Lapidus A."/>
            <person name="Lindquist E."/>
            <person name="Lipzen A."/>
            <person name="Meier-kolthoff J.P."/>
            <person name="Ohm R.A."/>
            <person name="Otillar R.P."/>
            <person name="Pangilinan J."/>
            <person name="Peng Y."/>
            <person name="Rokas A."/>
            <person name="Rosa C.A."/>
            <person name="Scheuner C."/>
            <person name="Sibirny A.A."/>
            <person name="Slot J.C."/>
            <person name="Stielow J.B."/>
            <person name="Sun H."/>
            <person name="Kurtzman C.P."/>
            <person name="Blackwell M."/>
            <person name="Grigoriev I.V."/>
            <person name="Jeffries T.W."/>
        </authorList>
    </citation>
    <scope>NUCLEOTIDE SEQUENCE [LARGE SCALE GENOMIC DNA]</scope>
    <source>
        <strain evidence="9 10">NRRL YB-4993</strain>
    </source>
</reference>
<keyword evidence="5 7" id="KW-0659">Purine metabolism</keyword>
<comment type="subunit">
    <text evidence="4 7">Homotetramer.</text>
</comment>
<dbReference type="InterPro" id="IPR023416">
    <property type="entry name" value="Transthyretin/HIU_hydrolase_d"/>
</dbReference>
<dbReference type="GO" id="GO:0033971">
    <property type="term" value="F:hydroxyisourate hydrolase activity"/>
    <property type="evidence" value="ECO:0007669"/>
    <property type="project" value="UniProtKB-EC"/>
</dbReference>
<protein>
    <recommendedName>
        <fullName evidence="7">5-hydroxyisourate hydrolase</fullName>
        <shortName evidence="7">HIU hydrolase</shortName>
        <shortName evidence="7">HIUHase</shortName>
        <ecNumber evidence="7">3.5.2.17</ecNumber>
    </recommendedName>
</protein>
<evidence type="ECO:0000313" key="10">
    <source>
        <dbReference type="Proteomes" id="UP000092555"/>
    </source>
</evidence>
<dbReference type="EC" id="3.5.2.17" evidence="7"/>
<comment type="catalytic activity">
    <reaction evidence="1 7">
        <text>5-hydroxyisourate + H2O = 5-hydroxy-2-oxo-4-ureido-2,5-dihydro-1H-imidazole-5-carboxylate + H(+)</text>
        <dbReference type="Rhea" id="RHEA:23736"/>
        <dbReference type="ChEBI" id="CHEBI:15377"/>
        <dbReference type="ChEBI" id="CHEBI:15378"/>
        <dbReference type="ChEBI" id="CHEBI:18072"/>
        <dbReference type="ChEBI" id="CHEBI:58639"/>
        <dbReference type="EC" id="3.5.2.17"/>
    </reaction>
</comment>
<name>A0A1A0HA95_9ASCO</name>
<comment type="caution">
    <text evidence="9">The sequence shown here is derived from an EMBL/GenBank/DDBJ whole genome shotgun (WGS) entry which is preliminary data.</text>
</comment>
<dbReference type="AlphaFoldDB" id="A0A1A0HA95"/>
<dbReference type="Gene3D" id="2.60.40.180">
    <property type="entry name" value="Transthyretin/hydroxyisourate hydrolase domain"/>
    <property type="match status" value="1"/>
</dbReference>
<gene>
    <name evidence="9" type="ORF">METBIDRAFT_11529</name>
</gene>
<dbReference type="PANTHER" id="PTHR10395">
    <property type="entry name" value="URICASE AND TRANSTHYRETIN-RELATED"/>
    <property type="match status" value="1"/>
</dbReference>
<dbReference type="RefSeq" id="XP_018711435.1">
    <property type="nucleotide sequence ID" value="XM_018854014.1"/>
</dbReference>
<dbReference type="InterPro" id="IPR036817">
    <property type="entry name" value="Transthyretin/HIU_hydrolase_sf"/>
</dbReference>
<accession>A0A1A0HA95</accession>
<feature type="domain" description="Transthyretin/hydroxyisourate hydrolase" evidence="8">
    <location>
        <begin position="6"/>
        <end position="148"/>
    </location>
</feature>
<dbReference type="NCBIfam" id="TIGR02962">
    <property type="entry name" value="hdxy_isourate"/>
    <property type="match status" value="1"/>
</dbReference>
<comment type="function">
    <text evidence="2">Catalyzes the hydrolysis of 5-hydroxyisourate (HIU) to 2-oxo-4-hydroxy-4-carboxy-5-ureidoimidazoline (OHCU).</text>
</comment>
<dbReference type="EMBL" id="LXTC01000003">
    <property type="protein sequence ID" value="OBA20925.1"/>
    <property type="molecule type" value="Genomic_DNA"/>
</dbReference>
<evidence type="ECO:0000256" key="4">
    <source>
        <dbReference type="ARBA" id="ARBA00011881"/>
    </source>
</evidence>
<evidence type="ECO:0000256" key="2">
    <source>
        <dbReference type="ARBA" id="ARBA00002704"/>
    </source>
</evidence>
<dbReference type="GO" id="GO:0006144">
    <property type="term" value="P:purine nucleobase metabolic process"/>
    <property type="evidence" value="ECO:0007669"/>
    <property type="project" value="UniProtKB-KW"/>
</dbReference>
<sequence length="149" mass="16681">MSVDPITCHILDTTLGKPAQNVTCSIFYLSPLITNKNDEAAYDLDPAVQPFAMSRTDNDGRIKKWVVNPGNGDGVNSKVGVENDEWSVLKPGVYKIKFLTGKYFHDIDASSRTFFPFVDITFQIDSPPDHHYHVPLLLSNHSYSTYRGS</sequence>
<dbReference type="SUPFAM" id="SSF49472">
    <property type="entry name" value="Transthyretin (synonym: prealbumin)"/>
    <property type="match status" value="1"/>
</dbReference>
<evidence type="ECO:0000256" key="5">
    <source>
        <dbReference type="ARBA" id="ARBA00022631"/>
    </source>
</evidence>
<evidence type="ECO:0000256" key="1">
    <source>
        <dbReference type="ARBA" id="ARBA00001043"/>
    </source>
</evidence>
<dbReference type="Proteomes" id="UP000092555">
    <property type="component" value="Unassembled WGS sequence"/>
</dbReference>
<organism evidence="9 10">
    <name type="scientific">Metschnikowia bicuspidata var. bicuspidata NRRL YB-4993</name>
    <dbReference type="NCBI Taxonomy" id="869754"/>
    <lineage>
        <taxon>Eukaryota</taxon>
        <taxon>Fungi</taxon>
        <taxon>Dikarya</taxon>
        <taxon>Ascomycota</taxon>
        <taxon>Saccharomycotina</taxon>
        <taxon>Pichiomycetes</taxon>
        <taxon>Metschnikowiaceae</taxon>
        <taxon>Metschnikowia</taxon>
    </lineage>
</organism>
<dbReference type="STRING" id="869754.A0A1A0HA95"/>
<dbReference type="InterPro" id="IPR014306">
    <property type="entry name" value="Hydroxyisourate_hydrolase"/>
</dbReference>
<evidence type="ECO:0000259" key="8">
    <source>
        <dbReference type="Pfam" id="PF00576"/>
    </source>
</evidence>
<keyword evidence="10" id="KW-1185">Reference proteome</keyword>